<dbReference type="Pfam" id="PF13304">
    <property type="entry name" value="AAA_21"/>
    <property type="match status" value="1"/>
</dbReference>
<dbReference type="PANTHER" id="PTHR43581">
    <property type="entry name" value="ATP/GTP PHOSPHATASE"/>
    <property type="match status" value="1"/>
</dbReference>
<name>A0A1V1PA66_9BACT</name>
<keyword evidence="2" id="KW-0067">ATP-binding</keyword>
<organism evidence="2 3">
    <name type="scientific">Candidatus Magnetoglobus multicellularis str. Araruama</name>
    <dbReference type="NCBI Taxonomy" id="890399"/>
    <lineage>
        <taxon>Bacteria</taxon>
        <taxon>Pseudomonadati</taxon>
        <taxon>Thermodesulfobacteriota</taxon>
        <taxon>Desulfobacteria</taxon>
        <taxon>Desulfobacterales</taxon>
        <taxon>Desulfobacteraceae</taxon>
        <taxon>Candidatus Magnetoglobus</taxon>
    </lineage>
</organism>
<dbReference type="Gene3D" id="3.40.50.300">
    <property type="entry name" value="P-loop containing nucleotide triphosphate hydrolases"/>
    <property type="match status" value="1"/>
</dbReference>
<dbReference type="GO" id="GO:0005524">
    <property type="term" value="F:ATP binding"/>
    <property type="evidence" value="ECO:0007669"/>
    <property type="project" value="UniProtKB-KW"/>
</dbReference>
<gene>
    <name evidence="2" type="ORF">OMM_02334</name>
</gene>
<dbReference type="EMBL" id="ATBP01000242">
    <property type="protein sequence ID" value="ETR71653.1"/>
    <property type="molecule type" value="Genomic_DNA"/>
</dbReference>
<dbReference type="GO" id="GO:0016887">
    <property type="term" value="F:ATP hydrolysis activity"/>
    <property type="evidence" value="ECO:0007669"/>
    <property type="project" value="InterPro"/>
</dbReference>
<feature type="domain" description="ATPase AAA-type core" evidence="1">
    <location>
        <begin position="182"/>
        <end position="294"/>
    </location>
</feature>
<dbReference type="AlphaFoldDB" id="A0A1V1PA66"/>
<reference evidence="3" key="1">
    <citation type="submission" date="2012-11" db="EMBL/GenBank/DDBJ databases">
        <authorList>
            <person name="Lucero-Rivera Y.E."/>
            <person name="Tovar-Ramirez D."/>
        </authorList>
    </citation>
    <scope>NUCLEOTIDE SEQUENCE [LARGE SCALE GENOMIC DNA]</scope>
    <source>
        <strain evidence="3">Araruama</strain>
    </source>
</reference>
<comment type="caution">
    <text evidence="2">The sequence shown here is derived from an EMBL/GenBank/DDBJ whole genome shotgun (WGS) entry which is preliminary data.</text>
</comment>
<proteinExistence type="predicted"/>
<accession>A0A1V1PA66</accession>
<keyword evidence="2" id="KW-0547">Nucleotide-binding</keyword>
<dbReference type="Proteomes" id="UP000189670">
    <property type="component" value="Unassembled WGS sequence"/>
</dbReference>
<dbReference type="InterPro" id="IPR003959">
    <property type="entry name" value="ATPase_AAA_core"/>
</dbReference>
<sequence length="371" mass="42426">MLKSLQIKNMTAFSDAVFEFVPGLNVIMGENITGKSHVLKMGYCILHSLHQLNVKQTLKQTDIFDGSAIHQRFSKLLTEKVLNVFKPDALGNLIQSNENLPSEIKAEITKEDHSQLITFSFRKNDHQLMLDKFTKMDIHMPLFIPTNEVLTMLPEFPELYEKHYMSIDETYYDLCKALRIPLLKKVPDELKRTVDSLEDVLGGKIIVQKSGHAYIQFSENKQLEISLIAEGLRKLSTLIYLLRNGTISKGCTIFWDEAENNLNPKYMTKIAKVLFSLVQSGIQVILVTHSLFLMKELSLLSEISSGKASCRFFNCSPDKNNIIVDYGDLLEDLPSVASLHEALRQDDREQEFYVSYSNFMEVKDNNAIFEK</sequence>
<evidence type="ECO:0000259" key="1">
    <source>
        <dbReference type="Pfam" id="PF13304"/>
    </source>
</evidence>
<protein>
    <submittedName>
        <fullName evidence="2">ATP-binding protein</fullName>
    </submittedName>
</protein>
<dbReference type="SUPFAM" id="SSF52540">
    <property type="entry name" value="P-loop containing nucleoside triphosphate hydrolases"/>
    <property type="match status" value="1"/>
</dbReference>
<evidence type="ECO:0000313" key="3">
    <source>
        <dbReference type="Proteomes" id="UP000189670"/>
    </source>
</evidence>
<dbReference type="PANTHER" id="PTHR43581:SF2">
    <property type="entry name" value="EXCINUCLEASE ATPASE SUBUNIT"/>
    <property type="match status" value="1"/>
</dbReference>
<dbReference type="InterPro" id="IPR027417">
    <property type="entry name" value="P-loop_NTPase"/>
</dbReference>
<dbReference type="InterPro" id="IPR051396">
    <property type="entry name" value="Bact_Antivir_Def_Nuclease"/>
</dbReference>
<evidence type="ECO:0000313" key="2">
    <source>
        <dbReference type="EMBL" id="ETR71653.1"/>
    </source>
</evidence>